<proteinExistence type="predicted"/>
<accession>A0A318HNJ7</accession>
<dbReference type="EMBL" id="QJJU01000001">
    <property type="protein sequence ID" value="PXX13033.1"/>
    <property type="molecule type" value="Genomic_DNA"/>
</dbReference>
<keyword evidence="1" id="KW-0812">Transmembrane</keyword>
<dbReference type="OrthoDB" id="4752181at2"/>
<evidence type="ECO:0000313" key="3">
    <source>
        <dbReference type="Proteomes" id="UP000247781"/>
    </source>
</evidence>
<comment type="caution">
    <text evidence="2">The sequence shown here is derived from an EMBL/GenBank/DDBJ whole genome shotgun (WGS) entry which is preliminary data.</text>
</comment>
<organism evidence="2 3">
    <name type="scientific">Mycolicibacterium moriokaense</name>
    <dbReference type="NCBI Taxonomy" id="39691"/>
    <lineage>
        <taxon>Bacteria</taxon>
        <taxon>Bacillati</taxon>
        <taxon>Actinomycetota</taxon>
        <taxon>Actinomycetes</taxon>
        <taxon>Mycobacteriales</taxon>
        <taxon>Mycobacteriaceae</taxon>
        <taxon>Mycolicibacterium</taxon>
    </lineage>
</organism>
<evidence type="ECO:0000313" key="2">
    <source>
        <dbReference type="EMBL" id="PXX13033.1"/>
    </source>
</evidence>
<evidence type="ECO:0008006" key="4">
    <source>
        <dbReference type="Google" id="ProtNLM"/>
    </source>
</evidence>
<feature type="transmembrane region" description="Helical" evidence="1">
    <location>
        <begin position="86"/>
        <end position="105"/>
    </location>
</feature>
<gene>
    <name evidence="2" type="ORF">C8E89_101181</name>
</gene>
<reference evidence="3" key="1">
    <citation type="submission" date="2018-05" db="EMBL/GenBank/DDBJ databases">
        <authorList>
            <person name="Deangelis K."/>
            <person name="Huntemann M."/>
            <person name="Clum A."/>
            <person name="Pillay M."/>
            <person name="Palaniappan K."/>
            <person name="Varghese N."/>
            <person name="Mikhailova N."/>
            <person name="Stamatis D."/>
            <person name="Reddy T."/>
            <person name="Daum C."/>
            <person name="Shapiro N."/>
            <person name="Ivanova N."/>
            <person name="Kyrpides N."/>
            <person name="Woyke T."/>
        </authorList>
    </citation>
    <scope>NUCLEOTIDE SEQUENCE [LARGE SCALE GENOMIC DNA]</scope>
    <source>
        <strain evidence="3">GAS496</strain>
    </source>
</reference>
<dbReference type="Proteomes" id="UP000247781">
    <property type="component" value="Unassembled WGS sequence"/>
</dbReference>
<name>A0A318HNJ7_9MYCO</name>
<feature type="transmembrane region" description="Helical" evidence="1">
    <location>
        <begin position="7"/>
        <end position="26"/>
    </location>
</feature>
<dbReference type="AlphaFoldDB" id="A0A318HNJ7"/>
<keyword evidence="3" id="KW-1185">Reference proteome</keyword>
<evidence type="ECO:0000256" key="1">
    <source>
        <dbReference type="SAM" id="Phobius"/>
    </source>
</evidence>
<reference evidence="2 3" key="2">
    <citation type="submission" date="2018-06" db="EMBL/GenBank/DDBJ databases">
        <title>Sequencing of bacterial isolates from soil warming experiment in Harvard Forest, Massachusetts, USA.</title>
        <authorList>
            <person name="Deangelis K.PhD."/>
        </authorList>
    </citation>
    <scope>NUCLEOTIDE SEQUENCE [LARGE SCALE GENOMIC DNA]</scope>
    <source>
        <strain evidence="2 3">GAS496</strain>
    </source>
</reference>
<sequence length="114" mass="11398">MNLQRLILLAGAVALIIGVIGLLVGVSVPGPDNSSIGCGNGVAADLSAAREANNSNPANLPVLNQIIPHSDYAAQCQSAVSGRRAWTVPVAVVGLVVIAGSFFVGGRAGSVRTP</sequence>
<protein>
    <recommendedName>
        <fullName evidence="4">Aminopeptidase</fullName>
    </recommendedName>
</protein>
<keyword evidence="1" id="KW-0472">Membrane</keyword>
<dbReference type="RefSeq" id="WP_110314195.1">
    <property type="nucleotide sequence ID" value="NZ_QJJU01000001.1"/>
</dbReference>
<keyword evidence="1" id="KW-1133">Transmembrane helix</keyword>